<evidence type="ECO:0000256" key="5">
    <source>
        <dbReference type="ARBA" id="ARBA00023136"/>
    </source>
</evidence>
<feature type="transmembrane region" description="Helical" evidence="7">
    <location>
        <begin position="379"/>
        <end position="403"/>
    </location>
</feature>
<evidence type="ECO:0000256" key="3">
    <source>
        <dbReference type="ARBA" id="ARBA00022692"/>
    </source>
</evidence>
<dbReference type="EMBL" id="KI395590">
    <property type="protein sequence ID" value="ERM98047.1"/>
    <property type="molecule type" value="Genomic_DNA"/>
</dbReference>
<reference evidence="9" key="1">
    <citation type="journal article" date="2013" name="Science">
        <title>The Amborella genome and the evolution of flowering plants.</title>
        <authorList>
            <consortium name="Amborella Genome Project"/>
        </authorList>
    </citation>
    <scope>NUCLEOTIDE SEQUENCE [LARGE SCALE GENOMIC DNA]</scope>
</reference>
<evidence type="ECO:0000256" key="7">
    <source>
        <dbReference type="SAM" id="Phobius"/>
    </source>
</evidence>
<name>W1NQI1_AMBTC</name>
<dbReference type="CDD" id="cd17351">
    <property type="entry name" value="MFS_NPF"/>
    <property type="match status" value="1"/>
</dbReference>
<feature type="transmembrane region" description="Helical" evidence="7">
    <location>
        <begin position="40"/>
        <end position="59"/>
    </location>
</feature>
<dbReference type="GO" id="GO:0016020">
    <property type="term" value="C:membrane"/>
    <property type="evidence" value="ECO:0000318"/>
    <property type="project" value="GO_Central"/>
</dbReference>
<dbReference type="eggNOG" id="KOG1237">
    <property type="taxonomic scope" value="Eukaryota"/>
</dbReference>
<evidence type="ECO:0000256" key="1">
    <source>
        <dbReference type="ARBA" id="ARBA00004141"/>
    </source>
</evidence>
<dbReference type="GO" id="GO:0022857">
    <property type="term" value="F:transmembrane transporter activity"/>
    <property type="evidence" value="ECO:0000318"/>
    <property type="project" value="GO_Central"/>
</dbReference>
<dbReference type="Proteomes" id="UP000017836">
    <property type="component" value="Unassembled WGS sequence"/>
</dbReference>
<feature type="transmembrane region" description="Helical" evidence="7">
    <location>
        <begin position="461"/>
        <end position="480"/>
    </location>
</feature>
<sequence>EGIQDERLVSNGTLDFRGRQANKQRTGGWKASPFIIVNEVAERLAFFSIAVSMVSYLVFEMHESIPTAATLVNDWVGAAYVLTLLGAFLSDAYLGRFLTVILFSCIYAVGMVMLTLSASLSGLRPPACAGLGPGCDPPTSAQSGFLYAALGLIALGTGGIKPCVSSFGADQFDENDKSEMTRKYSFFNWFFFAINMGALMGITVMVYVQVTKGWVFGFAVPTALVVLSVVTLALGAPLYRFQKPTGSAFSRFLQVLVASVRNHLRGIVIKEDTILYEVETPVSAIPGVQKLPHTRQYRFLDKAAVSRSGEEQRRSSNKWNLCTVTQVEELKSLVRVLPIWASTIALSLSFSQLSTFFIVQGRTMDRSLPNSSLIIPPGSVPIFSSANAIILVPLYEGVVVPFLRKRTGHKRGITSLQRMGVGLFLSIFALLSAAVIEKKRVQNAIEEGIVDSRLKTSTMSVFWLLPQFFLLGSAEVFTYVGQLEFFYDEATDGTRSLSSALFLSEFGIGSWLSTALVTIIQRCTGGEKSGWFRNNLNASRLDLFYWVLAGINVVNFVVYVVVALRYKGTNVDSSRSVVDESIMFPKESKVKDEDEKEMKAVI</sequence>
<feature type="transmembrane region" description="Helical" evidence="7">
    <location>
        <begin position="214"/>
        <end position="239"/>
    </location>
</feature>
<accession>W1NQI1</accession>
<keyword evidence="6" id="KW-0813">Transport</keyword>
<dbReference type="InterPro" id="IPR018456">
    <property type="entry name" value="PTR2_symporter_CS"/>
</dbReference>
<dbReference type="Gene3D" id="1.20.1250.20">
    <property type="entry name" value="MFS general substrate transporter like domains"/>
    <property type="match status" value="1"/>
</dbReference>
<evidence type="ECO:0000256" key="6">
    <source>
        <dbReference type="RuleBase" id="RU003755"/>
    </source>
</evidence>
<dbReference type="Pfam" id="PF00854">
    <property type="entry name" value="PTR2"/>
    <property type="match status" value="1"/>
</dbReference>
<feature type="transmembrane region" description="Helical" evidence="7">
    <location>
        <begin position="71"/>
        <end position="89"/>
    </location>
</feature>
<dbReference type="PANTHER" id="PTHR11654">
    <property type="entry name" value="OLIGOPEPTIDE TRANSPORTER-RELATED"/>
    <property type="match status" value="1"/>
</dbReference>
<dbReference type="InterPro" id="IPR036259">
    <property type="entry name" value="MFS_trans_sf"/>
</dbReference>
<comment type="similarity">
    <text evidence="2 6">Belongs to the major facilitator superfamily. Proton-dependent oligopeptide transporter (POT/PTR) (TC 2.A.17) family.</text>
</comment>
<evidence type="ECO:0000256" key="2">
    <source>
        <dbReference type="ARBA" id="ARBA00005982"/>
    </source>
</evidence>
<evidence type="ECO:0000313" key="8">
    <source>
        <dbReference type="EMBL" id="ERM98047.1"/>
    </source>
</evidence>
<protein>
    <submittedName>
        <fullName evidence="8">Uncharacterized protein</fullName>
    </submittedName>
</protein>
<keyword evidence="5 7" id="KW-0472">Membrane</keyword>
<comment type="subcellular location">
    <subcellularLocation>
        <location evidence="1 6">Membrane</location>
        <topology evidence="1 6">Multi-pass membrane protein</topology>
    </subcellularLocation>
</comment>
<dbReference type="GO" id="GO:0055085">
    <property type="term" value="P:transmembrane transport"/>
    <property type="evidence" value="ECO:0000318"/>
    <property type="project" value="GO_Central"/>
</dbReference>
<dbReference type="PROSITE" id="PS01023">
    <property type="entry name" value="PTR2_2"/>
    <property type="match status" value="1"/>
</dbReference>
<dbReference type="SUPFAM" id="SSF103473">
    <property type="entry name" value="MFS general substrate transporter"/>
    <property type="match status" value="1"/>
</dbReference>
<feature type="transmembrane region" description="Helical" evidence="7">
    <location>
        <begin position="500"/>
        <end position="520"/>
    </location>
</feature>
<dbReference type="HOGENOM" id="CLU_009313_4_1_1"/>
<keyword evidence="3 6" id="KW-0812">Transmembrane</keyword>
<evidence type="ECO:0000256" key="4">
    <source>
        <dbReference type="ARBA" id="ARBA00022989"/>
    </source>
</evidence>
<keyword evidence="4 7" id="KW-1133">Transmembrane helix</keyword>
<gene>
    <name evidence="8" type="ORF">AMTR_s00120p00098770</name>
</gene>
<dbReference type="AlphaFoldDB" id="W1NQI1"/>
<organism evidence="8 9">
    <name type="scientific">Amborella trichopoda</name>
    <dbReference type="NCBI Taxonomy" id="13333"/>
    <lineage>
        <taxon>Eukaryota</taxon>
        <taxon>Viridiplantae</taxon>
        <taxon>Streptophyta</taxon>
        <taxon>Embryophyta</taxon>
        <taxon>Tracheophyta</taxon>
        <taxon>Spermatophyta</taxon>
        <taxon>Magnoliopsida</taxon>
        <taxon>Amborellales</taxon>
        <taxon>Amborellaceae</taxon>
        <taxon>Amborella</taxon>
    </lineage>
</organism>
<feature type="transmembrane region" description="Helical" evidence="7">
    <location>
        <begin position="543"/>
        <end position="566"/>
    </location>
</feature>
<dbReference type="GO" id="GO:0006857">
    <property type="term" value="P:oligopeptide transport"/>
    <property type="evidence" value="ECO:0007669"/>
    <property type="project" value="InterPro"/>
</dbReference>
<evidence type="ECO:0000313" key="9">
    <source>
        <dbReference type="Proteomes" id="UP000017836"/>
    </source>
</evidence>
<feature type="transmembrane region" description="Helical" evidence="7">
    <location>
        <begin position="415"/>
        <end position="436"/>
    </location>
</feature>
<feature type="non-terminal residue" evidence="8">
    <location>
        <position position="1"/>
    </location>
</feature>
<dbReference type="InterPro" id="IPR000109">
    <property type="entry name" value="POT_fam"/>
</dbReference>
<feature type="transmembrane region" description="Helical" evidence="7">
    <location>
        <begin position="95"/>
        <end position="116"/>
    </location>
</feature>
<proteinExistence type="inferred from homology"/>
<feature type="transmembrane region" description="Helical" evidence="7">
    <location>
        <begin position="186"/>
        <end position="208"/>
    </location>
</feature>
<keyword evidence="9" id="KW-1185">Reference proteome</keyword>
<dbReference type="PROSITE" id="PS01022">
    <property type="entry name" value="PTR2_1"/>
    <property type="match status" value="1"/>
</dbReference>